<dbReference type="RefSeq" id="WP_161021272.1">
    <property type="nucleotide sequence ID" value="NZ_WWCP01000041.1"/>
</dbReference>
<evidence type="ECO:0000313" key="2">
    <source>
        <dbReference type="EMBL" id="MYM84846.1"/>
    </source>
</evidence>
<accession>A0A6L8MS49</accession>
<evidence type="ECO:0000256" key="1">
    <source>
        <dbReference type="SAM" id="MobiDB-lite"/>
    </source>
</evidence>
<organism evidence="2 3">
    <name type="scientific">Duganella lactea</name>
    <dbReference type="NCBI Taxonomy" id="2692173"/>
    <lineage>
        <taxon>Bacteria</taxon>
        <taxon>Pseudomonadati</taxon>
        <taxon>Pseudomonadota</taxon>
        <taxon>Betaproteobacteria</taxon>
        <taxon>Burkholderiales</taxon>
        <taxon>Oxalobacteraceae</taxon>
        <taxon>Telluria group</taxon>
        <taxon>Duganella</taxon>
    </lineage>
</organism>
<evidence type="ECO:0000313" key="3">
    <source>
        <dbReference type="Proteomes" id="UP000474565"/>
    </source>
</evidence>
<proteinExistence type="predicted"/>
<dbReference type="EMBL" id="WWCP01000041">
    <property type="protein sequence ID" value="MYM84846.1"/>
    <property type="molecule type" value="Genomic_DNA"/>
</dbReference>
<comment type="caution">
    <text evidence="2">The sequence shown here is derived from an EMBL/GenBank/DDBJ whole genome shotgun (WGS) entry which is preliminary data.</text>
</comment>
<reference evidence="2 3" key="1">
    <citation type="submission" date="2019-12" db="EMBL/GenBank/DDBJ databases">
        <title>Novel species isolated from a subtropical stream in China.</title>
        <authorList>
            <person name="Lu H."/>
        </authorList>
    </citation>
    <scope>NUCLEOTIDE SEQUENCE [LARGE SCALE GENOMIC DNA]</scope>
    <source>
        <strain evidence="2 3">FT50W</strain>
    </source>
</reference>
<gene>
    <name evidence="2" type="ORF">GTP44_23230</name>
</gene>
<dbReference type="Proteomes" id="UP000474565">
    <property type="component" value="Unassembled WGS sequence"/>
</dbReference>
<sequence>MKPAPPVTKIICHSRIKVELVVSVILRQNNLVLRKKNQPCISAGGAADLQQPARDRRKKTSRREVFYIGQPGD</sequence>
<feature type="region of interest" description="Disordered" evidence="1">
    <location>
        <begin position="44"/>
        <end position="73"/>
    </location>
</feature>
<protein>
    <submittedName>
        <fullName evidence="2">Uncharacterized protein</fullName>
    </submittedName>
</protein>
<dbReference type="AlphaFoldDB" id="A0A6L8MS49"/>
<name>A0A6L8MS49_9BURK</name>